<accession>A0ABX2CS76</accession>
<evidence type="ECO:0000313" key="2">
    <source>
        <dbReference type="Proteomes" id="UP000702425"/>
    </source>
</evidence>
<dbReference type="EMBL" id="SRRZ01000012">
    <property type="protein sequence ID" value="NQE33266.1"/>
    <property type="molecule type" value="Genomic_DNA"/>
</dbReference>
<keyword evidence="2" id="KW-1185">Reference proteome</keyword>
<reference evidence="1 2" key="1">
    <citation type="journal article" date="2020" name="Sci. Rep.">
        <title>A novel cyanobacterial geosmin producer, revising GeoA distribution and dispersion patterns in Bacteria.</title>
        <authorList>
            <person name="Churro C."/>
            <person name="Semedo-Aguiar A.P."/>
            <person name="Silva A.D."/>
            <person name="Pereira-Leal J.B."/>
            <person name="Leite R.B."/>
        </authorList>
    </citation>
    <scope>NUCLEOTIDE SEQUENCE [LARGE SCALE GENOMIC DNA]</scope>
    <source>
        <strain evidence="1 2">IPMA8</strain>
    </source>
</reference>
<dbReference type="InterPro" id="IPR029063">
    <property type="entry name" value="SAM-dependent_MTases_sf"/>
</dbReference>
<sequence length="71" mass="7977">MTDSLSAYKQQILNDFNNRRDYENEFHKQAATRLVKLIKVRSSQQVLDIATGTGLAAIAQDALRSIGLKKI</sequence>
<dbReference type="Proteomes" id="UP000702425">
    <property type="component" value="Unassembled WGS sequence"/>
</dbReference>
<evidence type="ECO:0000313" key="1">
    <source>
        <dbReference type="EMBL" id="NQE33266.1"/>
    </source>
</evidence>
<dbReference type="RefSeq" id="WP_172185949.1">
    <property type="nucleotide sequence ID" value="NZ_CAWPPK010000024.1"/>
</dbReference>
<dbReference type="SUPFAM" id="SSF53335">
    <property type="entry name" value="S-adenosyl-L-methionine-dependent methyltransferases"/>
    <property type="match status" value="1"/>
</dbReference>
<comment type="caution">
    <text evidence="1">The sequence shown here is derived from an EMBL/GenBank/DDBJ whole genome shotgun (WGS) entry which is preliminary data.</text>
</comment>
<proteinExistence type="predicted"/>
<protein>
    <submittedName>
        <fullName evidence="1">Uncharacterized protein</fullName>
    </submittedName>
</protein>
<name>A0ABX2CS76_9CYAN</name>
<organism evidence="1 2">
    <name type="scientific">Microcoleus asticus IPMA8</name>
    <dbReference type="NCBI Taxonomy" id="2563858"/>
    <lineage>
        <taxon>Bacteria</taxon>
        <taxon>Bacillati</taxon>
        <taxon>Cyanobacteriota</taxon>
        <taxon>Cyanophyceae</taxon>
        <taxon>Oscillatoriophycideae</taxon>
        <taxon>Oscillatoriales</taxon>
        <taxon>Microcoleaceae</taxon>
        <taxon>Microcoleus</taxon>
        <taxon>Microcoleus asticus</taxon>
    </lineage>
</organism>
<gene>
    <name evidence="1" type="ORF">E5S67_00984</name>
</gene>